<gene>
    <name evidence="4" type="primary">truA</name>
    <name evidence="9" type="ORF">DU000_03740</name>
</gene>
<comment type="caution">
    <text evidence="4">Lacks conserved residue(s) required for the propagation of feature annotation.</text>
</comment>
<dbReference type="GO" id="GO:0160147">
    <property type="term" value="F:tRNA pseudouridine(38-40) synthase activity"/>
    <property type="evidence" value="ECO:0007669"/>
    <property type="project" value="UniProtKB-EC"/>
</dbReference>
<feature type="domain" description="Pseudouridine synthase I TruA alpha/beta" evidence="8">
    <location>
        <begin position="147"/>
        <end position="268"/>
    </location>
</feature>
<dbReference type="InterPro" id="IPR020095">
    <property type="entry name" value="PsdUridine_synth_TruA_C"/>
</dbReference>
<evidence type="ECO:0000313" key="10">
    <source>
        <dbReference type="Proteomes" id="UP000252357"/>
    </source>
</evidence>
<evidence type="ECO:0000259" key="8">
    <source>
        <dbReference type="Pfam" id="PF01416"/>
    </source>
</evidence>
<evidence type="ECO:0000256" key="4">
    <source>
        <dbReference type="HAMAP-Rule" id="MF_00171"/>
    </source>
</evidence>
<dbReference type="InterPro" id="IPR001406">
    <property type="entry name" value="PsdUridine_synth_TruA"/>
</dbReference>
<dbReference type="NCBIfam" id="TIGR00071">
    <property type="entry name" value="hisT_truA"/>
    <property type="match status" value="1"/>
</dbReference>
<proteinExistence type="inferred from homology"/>
<dbReference type="AlphaFoldDB" id="A0A368L840"/>
<dbReference type="Proteomes" id="UP000252357">
    <property type="component" value="Unassembled WGS sequence"/>
</dbReference>
<keyword evidence="2 4" id="KW-0819">tRNA processing</keyword>
<sequence>MRIALGIEYDGQPWQGWQTQPSGLTVQDTLERALRQFVGDDTCIPTICAGRTDAGVHATAQVVSFDIPDVACNRPAHAWIRGVNAFLPPSIAVRWAQPVASEFNARFSATARRYEYWLYTDPVRLPHWHGRMAWYHEPLDIAGMQAAATSLLGTHDFSAFRSSQCQAKSPVRTLKELRISTFRPEAVGRAQAKDGVQAIRSTQILCFSLQADAFLHHMVRNLVGSLIYVGNGRQSPAWLREVLACRQRCLAAPTFAPDGLYLTQVQYPVAFGLPDAAQSPFRFYPDIQ</sequence>
<feature type="active site" description="Nucleophile" evidence="4 5">
    <location>
        <position position="53"/>
    </location>
</feature>
<dbReference type="EMBL" id="QPGB01000001">
    <property type="protein sequence ID" value="RCS59823.1"/>
    <property type="molecule type" value="Genomic_DNA"/>
</dbReference>
<accession>A0A368L840</accession>
<dbReference type="CDD" id="cd02570">
    <property type="entry name" value="PseudoU_synth_EcTruA"/>
    <property type="match status" value="1"/>
</dbReference>
<name>A0A368L840_9BURK</name>
<dbReference type="InterPro" id="IPR020094">
    <property type="entry name" value="TruA/RsuA/RluB/E/F_N"/>
</dbReference>
<dbReference type="GO" id="GO:0003723">
    <property type="term" value="F:RNA binding"/>
    <property type="evidence" value="ECO:0007669"/>
    <property type="project" value="InterPro"/>
</dbReference>
<protein>
    <recommendedName>
        <fullName evidence="4">tRNA pseudouridine synthase A</fullName>
        <ecNumber evidence="4">5.4.99.12</ecNumber>
    </recommendedName>
    <alternativeName>
        <fullName evidence="4">tRNA pseudouridine(38-40) synthase</fullName>
    </alternativeName>
    <alternativeName>
        <fullName evidence="4">tRNA pseudouridylate synthase I</fullName>
    </alternativeName>
    <alternativeName>
        <fullName evidence="4">tRNA-uridine isomerase I</fullName>
    </alternativeName>
</protein>
<evidence type="ECO:0000256" key="6">
    <source>
        <dbReference type="PIRSR" id="PIRSR001430-2"/>
    </source>
</evidence>
<evidence type="ECO:0000256" key="7">
    <source>
        <dbReference type="RuleBase" id="RU003792"/>
    </source>
</evidence>
<keyword evidence="10" id="KW-1185">Reference proteome</keyword>
<comment type="function">
    <text evidence="4">Formation of pseudouridine at positions 38, 39 and 40 in the anticodon stem and loop of transfer RNAs.</text>
</comment>
<keyword evidence="3 4" id="KW-0413">Isomerase</keyword>
<dbReference type="Gene3D" id="3.30.70.660">
    <property type="entry name" value="Pseudouridine synthase I, catalytic domain, C-terminal subdomain"/>
    <property type="match status" value="1"/>
</dbReference>
<comment type="caution">
    <text evidence="9">The sequence shown here is derived from an EMBL/GenBank/DDBJ whole genome shotgun (WGS) entry which is preliminary data.</text>
</comment>
<organism evidence="9 10">
    <name type="scientific">Parvibium lacunae</name>
    <dbReference type="NCBI Taxonomy" id="1888893"/>
    <lineage>
        <taxon>Bacteria</taxon>
        <taxon>Pseudomonadati</taxon>
        <taxon>Pseudomonadota</taxon>
        <taxon>Betaproteobacteria</taxon>
        <taxon>Burkholderiales</taxon>
        <taxon>Alcaligenaceae</taxon>
        <taxon>Parvibium</taxon>
    </lineage>
</organism>
<dbReference type="SUPFAM" id="SSF55120">
    <property type="entry name" value="Pseudouridine synthase"/>
    <property type="match status" value="1"/>
</dbReference>
<feature type="binding site" evidence="4 6">
    <location>
        <position position="114"/>
    </location>
    <ligand>
        <name>substrate</name>
    </ligand>
</feature>
<evidence type="ECO:0000256" key="1">
    <source>
        <dbReference type="ARBA" id="ARBA00009375"/>
    </source>
</evidence>
<dbReference type="InterPro" id="IPR020103">
    <property type="entry name" value="PsdUridine_synth_cat_dom_sf"/>
</dbReference>
<feature type="domain" description="Pseudouridine synthase I TruA alpha/beta" evidence="8">
    <location>
        <begin position="8"/>
        <end position="107"/>
    </location>
</feature>
<comment type="similarity">
    <text evidence="1 4 7">Belongs to the tRNA pseudouridine synthase TruA family.</text>
</comment>
<evidence type="ECO:0000256" key="3">
    <source>
        <dbReference type="ARBA" id="ARBA00023235"/>
    </source>
</evidence>
<comment type="catalytic activity">
    <reaction evidence="4 7">
        <text>uridine(38/39/40) in tRNA = pseudouridine(38/39/40) in tRNA</text>
        <dbReference type="Rhea" id="RHEA:22376"/>
        <dbReference type="Rhea" id="RHEA-COMP:10085"/>
        <dbReference type="Rhea" id="RHEA-COMP:10087"/>
        <dbReference type="ChEBI" id="CHEBI:65314"/>
        <dbReference type="ChEBI" id="CHEBI:65315"/>
        <dbReference type="EC" id="5.4.99.12"/>
    </reaction>
</comment>
<comment type="subunit">
    <text evidence="4">Homodimer.</text>
</comment>
<dbReference type="PIRSF" id="PIRSF001430">
    <property type="entry name" value="tRNA_psdUrid_synth"/>
    <property type="match status" value="1"/>
</dbReference>
<dbReference type="InterPro" id="IPR020097">
    <property type="entry name" value="PsdUridine_synth_TruA_a/b_dom"/>
</dbReference>
<dbReference type="Pfam" id="PF01416">
    <property type="entry name" value="PseudoU_synth_1"/>
    <property type="match status" value="2"/>
</dbReference>
<dbReference type="RefSeq" id="WP_114401970.1">
    <property type="nucleotide sequence ID" value="NZ_QPGB01000001.1"/>
</dbReference>
<dbReference type="HAMAP" id="MF_00171">
    <property type="entry name" value="TruA"/>
    <property type="match status" value="1"/>
</dbReference>
<reference evidence="9 10" key="1">
    <citation type="journal article" date="2018" name="Int. J. Syst. Evol. Microbiol.">
        <title>Parvibium lacunae gen. nov., sp. nov., a new member of the family Alcaligenaceae isolated from a freshwater pond.</title>
        <authorList>
            <person name="Chen W.M."/>
            <person name="Xie P.B."/>
            <person name="Hsu M.Y."/>
            <person name="Sheu S.Y."/>
        </authorList>
    </citation>
    <scope>NUCLEOTIDE SEQUENCE [LARGE SCALE GENOMIC DNA]</scope>
    <source>
        <strain evidence="9 10">KMB9</strain>
    </source>
</reference>
<dbReference type="EC" id="5.4.99.12" evidence="4"/>
<dbReference type="FunFam" id="3.30.70.580:FF:000001">
    <property type="entry name" value="tRNA pseudouridine synthase A"/>
    <property type="match status" value="1"/>
</dbReference>
<evidence type="ECO:0000256" key="2">
    <source>
        <dbReference type="ARBA" id="ARBA00022694"/>
    </source>
</evidence>
<dbReference type="OrthoDB" id="9811823at2"/>
<dbReference type="PANTHER" id="PTHR11142:SF0">
    <property type="entry name" value="TRNA PSEUDOURIDINE SYNTHASE-LIKE 1"/>
    <property type="match status" value="1"/>
</dbReference>
<dbReference type="Gene3D" id="3.30.70.580">
    <property type="entry name" value="Pseudouridine synthase I, catalytic domain, N-terminal subdomain"/>
    <property type="match status" value="1"/>
</dbReference>
<evidence type="ECO:0000256" key="5">
    <source>
        <dbReference type="PIRSR" id="PIRSR001430-1"/>
    </source>
</evidence>
<dbReference type="PANTHER" id="PTHR11142">
    <property type="entry name" value="PSEUDOURIDYLATE SYNTHASE"/>
    <property type="match status" value="1"/>
</dbReference>
<dbReference type="GO" id="GO:0031119">
    <property type="term" value="P:tRNA pseudouridine synthesis"/>
    <property type="evidence" value="ECO:0007669"/>
    <property type="project" value="UniProtKB-UniRule"/>
</dbReference>
<evidence type="ECO:0000313" key="9">
    <source>
        <dbReference type="EMBL" id="RCS59823.1"/>
    </source>
</evidence>